<dbReference type="NCBIfam" id="TIGR02168">
    <property type="entry name" value="SMC_prok_B"/>
    <property type="match status" value="1"/>
</dbReference>
<dbReference type="InterPro" id="IPR027417">
    <property type="entry name" value="P-loop_NTPase"/>
</dbReference>
<dbReference type="SUPFAM" id="SSF75553">
    <property type="entry name" value="Smc hinge domain"/>
    <property type="match status" value="1"/>
</dbReference>
<dbReference type="Proteomes" id="UP001171902">
    <property type="component" value="Unassembled WGS sequence"/>
</dbReference>
<sequence>MYLKSLTLKGFKSFASATTLRFEPGITCVVGPNGSGKSNVVDAIAWVLGEQGAKSLRGGKMEDVIFAGTTGRPALGRAEVTLTIDNSDGAIPIDYSEVSITRRMYRSGEGEYEINGDRCRLLDVQDLLSDAGIGREMHVLVGQGKLDSYLHARPEDRRAFIEEAAGVLKHRKRKEKALRKLEGMQGNLDRLADLTGELRRQLKPLGRQAELARRAQTIQMDLREARLRLLADDLTSLRGNIAKDLADEEALKERKDVLAEEHERLNAQVGEVEAAHAADKPRLARLQETWYRLQAVAERLRSTAQLAAERRRYLSEDAGDDRAGRDPEVLETEAERIREQEIELRESIAEDSERLSSAVEAREETEAALSEAEQRIVTAVKAAAERREALATLRGRVDSLQTRTAAAAEELERANIALAEARERAEAAAEAHAEAEAENEAVESNTEFDEAVAEAKARVAAAKAEADRLQAAEREADREASQWAAREEALAVGLRRKDGAAALLARADAVPGVLGSVAALLTVEPGYEPVLAAALGRLADAIAVADPASAAEALKFLRDEDGGQAGFLVAGAQSHVAVPEGLKAVADTVKAPAELASTVRAVLAGMCVADDLDAARAIVDAHPQLTAVTRAGDVLGAATAFGGSAKAQSYIEIQAAVDEARDRKLASESLAAQLREQFEAAREAHAEAEAAAEAVRTAQRQAEAAHSVVARRLAELGAAARSAEAEVARLQQTKDRAQAARETDTAGLTDLEARLEELESLPAIEEPSTDERDVLSRALDAARQNEMETRLSVRTAEERASALAGRADALARQAQSERAARARAEARRAARARGAKVAALVAEAAENAGVAITDSLEAAAIERDRVGAEQTRREAALADLRNRAGATAAELERITSAAHRDEVARAEQRLRIEQLEEKAGAEFGVDIETLLAEYGPDQLVPPSAEEVAAALEKGGPEPEPYEFDRPTMEKRAARGERELKLLGKVNPLALEEFAALEERYKFLNEQLEDVKKTRADLTTVVKEVDDRIQQVFAEAFADTAREFENVFQTVFPGGEGRILLTDPEDMLHTGVEVEARPPGKKVKRLSLLSGGERSLTALALLVAIFRARPSPFYLMDEVEAALDDVNLGRLLDLLRRLQENSQLLIITHQKRTMEIGDALYGVTMRAGVTQVISQKFSREED</sequence>
<dbReference type="Gene3D" id="3.30.70.1620">
    <property type="match status" value="1"/>
</dbReference>
<feature type="binding site" evidence="6">
    <location>
        <begin position="32"/>
        <end position="39"/>
    </location>
    <ligand>
        <name>ATP</name>
        <dbReference type="ChEBI" id="CHEBI:30616"/>
    </ligand>
</feature>
<comment type="similarity">
    <text evidence="6">Belongs to the SMC family.</text>
</comment>
<dbReference type="CDD" id="cd03278">
    <property type="entry name" value="ABC_SMC_barmotin"/>
    <property type="match status" value="1"/>
</dbReference>
<dbReference type="InterPro" id="IPR036277">
    <property type="entry name" value="SMC_hinge_sf"/>
</dbReference>
<evidence type="ECO:0000256" key="7">
    <source>
        <dbReference type="SAM" id="MobiDB-lite"/>
    </source>
</evidence>
<evidence type="ECO:0000256" key="4">
    <source>
        <dbReference type="ARBA" id="ARBA00023054"/>
    </source>
</evidence>
<dbReference type="HAMAP" id="MF_01894">
    <property type="entry name" value="Smc_prok"/>
    <property type="match status" value="1"/>
</dbReference>
<dbReference type="InterPro" id="IPR011890">
    <property type="entry name" value="SMC_prok"/>
</dbReference>
<dbReference type="Pfam" id="PF02463">
    <property type="entry name" value="SMC_N"/>
    <property type="match status" value="1"/>
</dbReference>
<keyword evidence="2 6" id="KW-0547">Nucleotide-binding</keyword>
<comment type="subunit">
    <text evidence="6">Homodimer.</text>
</comment>
<gene>
    <name evidence="6 9" type="primary">smc</name>
    <name evidence="9" type="ORF">QWI33_08930</name>
</gene>
<dbReference type="Gene3D" id="3.40.50.300">
    <property type="entry name" value="P-loop containing nucleotide triphosphate hydrolases"/>
    <property type="match status" value="2"/>
</dbReference>
<evidence type="ECO:0000256" key="6">
    <source>
        <dbReference type="HAMAP-Rule" id="MF_01894"/>
    </source>
</evidence>
<comment type="function">
    <text evidence="6">Required for chromosome condensation and partitioning.</text>
</comment>
<comment type="subcellular location">
    <subcellularLocation>
        <location evidence="6">Cytoplasm</location>
    </subcellularLocation>
</comment>
<keyword evidence="4 6" id="KW-0175">Coiled coil</keyword>
<feature type="coiled-coil region" evidence="6">
    <location>
        <begin position="657"/>
        <end position="743"/>
    </location>
</feature>
<evidence type="ECO:0000313" key="9">
    <source>
        <dbReference type="EMBL" id="MDN3239847.1"/>
    </source>
</evidence>
<accession>A0ABT7YMH7</accession>
<dbReference type="PANTHER" id="PTHR43977">
    <property type="entry name" value="STRUCTURAL MAINTENANCE OF CHROMOSOMES PROTEIN 3"/>
    <property type="match status" value="1"/>
</dbReference>
<dbReference type="PIRSF" id="PIRSF005719">
    <property type="entry name" value="SMC"/>
    <property type="match status" value="1"/>
</dbReference>
<keyword evidence="3 6" id="KW-0067">ATP-binding</keyword>
<keyword evidence="1 6" id="KW-0963">Cytoplasm</keyword>
<feature type="compositionally biased region" description="Acidic residues" evidence="7">
    <location>
        <begin position="436"/>
        <end position="447"/>
    </location>
</feature>
<feature type="region of interest" description="Disordered" evidence="7">
    <location>
        <begin position="427"/>
        <end position="447"/>
    </location>
</feature>
<dbReference type="SMART" id="SM00968">
    <property type="entry name" value="SMC_hinge"/>
    <property type="match status" value="1"/>
</dbReference>
<protein>
    <recommendedName>
        <fullName evidence="6">Chromosome partition protein Smc</fullName>
    </recommendedName>
</protein>
<dbReference type="Gene3D" id="1.20.1060.20">
    <property type="match status" value="1"/>
</dbReference>
<evidence type="ECO:0000256" key="2">
    <source>
        <dbReference type="ARBA" id="ARBA00022741"/>
    </source>
</evidence>
<dbReference type="InterPro" id="IPR003395">
    <property type="entry name" value="RecF/RecN/SMC_N"/>
</dbReference>
<name>A0ABT7YMH7_9ACTN</name>
<dbReference type="InterPro" id="IPR024704">
    <property type="entry name" value="SMC"/>
</dbReference>
<evidence type="ECO:0000256" key="5">
    <source>
        <dbReference type="ARBA" id="ARBA00023125"/>
    </source>
</evidence>
<comment type="caution">
    <text evidence="9">The sequence shown here is derived from an EMBL/GenBank/DDBJ whole genome shotgun (WGS) entry which is preliminary data.</text>
</comment>
<keyword evidence="10" id="KW-1185">Reference proteome</keyword>
<evidence type="ECO:0000313" key="10">
    <source>
        <dbReference type="Proteomes" id="UP001171902"/>
    </source>
</evidence>
<feature type="coiled-coil region" evidence="6">
    <location>
        <begin position="248"/>
        <end position="275"/>
    </location>
</feature>
<feature type="coiled-coil region" evidence="6">
    <location>
        <begin position="793"/>
        <end position="827"/>
    </location>
</feature>
<reference evidence="9" key="1">
    <citation type="submission" date="2023-06" db="EMBL/GenBank/DDBJ databases">
        <title>Gycomyces niveus sp.nov., a novel actinomycete isolated from soil in Shouguang.</title>
        <authorList>
            <person name="Yang X."/>
            <person name="Zhao J."/>
        </authorList>
    </citation>
    <scope>NUCLEOTIDE SEQUENCE</scope>
    <source>
        <strain evidence="9">NEAU C2</strain>
    </source>
</reference>
<comment type="domain">
    <text evidence="6">Contains large globular domains required for ATP hydrolysis at each terminus and a third globular domain forming a flexible hinge near the middle of the molecule. These domains are separated by coiled-coil structures.</text>
</comment>
<feature type="domain" description="SMC hinge" evidence="8">
    <location>
        <begin position="511"/>
        <end position="619"/>
    </location>
</feature>
<dbReference type="RefSeq" id="WP_289956914.1">
    <property type="nucleotide sequence ID" value="NZ_JAUEMJ010000002.1"/>
</dbReference>
<organism evidence="9 10">
    <name type="scientific">Glycomyces tritici</name>
    <dbReference type="NCBI Taxonomy" id="2665176"/>
    <lineage>
        <taxon>Bacteria</taxon>
        <taxon>Bacillati</taxon>
        <taxon>Actinomycetota</taxon>
        <taxon>Actinomycetes</taxon>
        <taxon>Glycomycetales</taxon>
        <taxon>Glycomycetaceae</taxon>
        <taxon>Glycomyces</taxon>
    </lineage>
</organism>
<dbReference type="InterPro" id="IPR010935">
    <property type="entry name" value="SMC_hinge"/>
</dbReference>
<dbReference type="EMBL" id="JAUEMJ010000002">
    <property type="protein sequence ID" value="MDN3239847.1"/>
    <property type="molecule type" value="Genomic_DNA"/>
</dbReference>
<feature type="coiled-coil region" evidence="6">
    <location>
        <begin position="993"/>
        <end position="1020"/>
    </location>
</feature>
<evidence type="ECO:0000259" key="8">
    <source>
        <dbReference type="SMART" id="SM00968"/>
    </source>
</evidence>
<evidence type="ECO:0000256" key="3">
    <source>
        <dbReference type="ARBA" id="ARBA00022840"/>
    </source>
</evidence>
<evidence type="ECO:0000256" key="1">
    <source>
        <dbReference type="ARBA" id="ARBA00022490"/>
    </source>
</evidence>
<dbReference type="Pfam" id="PF06470">
    <property type="entry name" value="SMC_hinge"/>
    <property type="match status" value="1"/>
</dbReference>
<dbReference type="SUPFAM" id="SSF52540">
    <property type="entry name" value="P-loop containing nucleoside triphosphate hydrolases"/>
    <property type="match status" value="1"/>
</dbReference>
<keyword evidence="5 6" id="KW-0238">DNA-binding</keyword>
<proteinExistence type="inferred from homology"/>